<dbReference type="EMBL" id="MLKD01000004">
    <property type="protein sequence ID" value="OQE27642.1"/>
    <property type="molecule type" value="Genomic_DNA"/>
</dbReference>
<organism evidence="3 4">
    <name type="scientific">Penicillium steckii</name>
    <dbReference type="NCBI Taxonomy" id="303698"/>
    <lineage>
        <taxon>Eukaryota</taxon>
        <taxon>Fungi</taxon>
        <taxon>Dikarya</taxon>
        <taxon>Ascomycota</taxon>
        <taxon>Pezizomycotina</taxon>
        <taxon>Eurotiomycetes</taxon>
        <taxon>Eurotiomycetidae</taxon>
        <taxon>Eurotiales</taxon>
        <taxon>Aspergillaceae</taxon>
        <taxon>Penicillium</taxon>
    </lineage>
</organism>
<dbReference type="AlphaFoldDB" id="A0A1V6TMN7"/>
<dbReference type="Gene3D" id="2.40.128.580">
    <property type="entry name" value="GXWXG domain"/>
    <property type="match status" value="1"/>
</dbReference>
<dbReference type="STRING" id="303698.A0A1V6TMN7"/>
<dbReference type="InterPro" id="IPR025568">
    <property type="entry name" value="DUF4334"/>
</dbReference>
<dbReference type="InterPro" id="IPR025951">
    <property type="entry name" value="GXWXG_dom"/>
</dbReference>
<evidence type="ECO:0008006" key="5">
    <source>
        <dbReference type="Google" id="ProtNLM"/>
    </source>
</evidence>
<feature type="domain" description="DUF4334" evidence="2">
    <location>
        <begin position="105"/>
        <end position="162"/>
    </location>
</feature>
<evidence type="ECO:0000259" key="1">
    <source>
        <dbReference type="Pfam" id="PF14231"/>
    </source>
</evidence>
<comment type="caution">
    <text evidence="3">The sequence shown here is derived from an EMBL/GenBank/DDBJ whole genome shotgun (WGS) entry which is preliminary data.</text>
</comment>
<feature type="domain" description="GXWXG" evidence="1">
    <location>
        <begin position="40"/>
        <end position="94"/>
    </location>
</feature>
<sequence>MDLHFPIVPSFDRFQPSPAKRFIALTKRPGFIGPALIDNTFRSLKPVHPDQLMGEWDGFVLSTSHPFGQELEELNWFGNTFDSTEDVAPLMVAKNGERVRFYDWGKASLREMKYQGVVSASLVYDERPVIVHYRTVRSNMIAGVMESKNFGEAGNFYFYLTK</sequence>
<accession>A0A1V6TMN7</accession>
<dbReference type="Pfam" id="PF14232">
    <property type="entry name" value="DUF4334"/>
    <property type="match status" value="1"/>
</dbReference>
<reference evidence="4" key="1">
    <citation type="journal article" date="2017" name="Nat. Microbiol.">
        <title>Global analysis of biosynthetic gene clusters reveals vast potential of secondary metabolite production in Penicillium species.</title>
        <authorList>
            <person name="Nielsen J.C."/>
            <person name="Grijseels S."/>
            <person name="Prigent S."/>
            <person name="Ji B."/>
            <person name="Dainat J."/>
            <person name="Nielsen K.F."/>
            <person name="Frisvad J.C."/>
            <person name="Workman M."/>
            <person name="Nielsen J."/>
        </authorList>
    </citation>
    <scope>NUCLEOTIDE SEQUENCE [LARGE SCALE GENOMIC DNA]</scope>
    <source>
        <strain evidence="4">IBT 24891</strain>
    </source>
</reference>
<gene>
    <name evidence="3" type="ORF">PENSTE_c004G03780</name>
</gene>
<keyword evidence="4" id="KW-1185">Reference proteome</keyword>
<evidence type="ECO:0000313" key="4">
    <source>
        <dbReference type="Proteomes" id="UP000191285"/>
    </source>
</evidence>
<protein>
    <recommendedName>
        <fullName evidence="5">GXWXG domain-containing protein</fullName>
    </recommendedName>
</protein>
<evidence type="ECO:0000259" key="2">
    <source>
        <dbReference type="Pfam" id="PF14232"/>
    </source>
</evidence>
<proteinExistence type="predicted"/>
<evidence type="ECO:0000313" key="3">
    <source>
        <dbReference type="EMBL" id="OQE27642.1"/>
    </source>
</evidence>
<name>A0A1V6TMN7_9EURO</name>
<dbReference type="OrthoDB" id="2213372at2759"/>
<dbReference type="Proteomes" id="UP000191285">
    <property type="component" value="Unassembled WGS sequence"/>
</dbReference>
<dbReference type="Pfam" id="PF14231">
    <property type="entry name" value="GXWXG"/>
    <property type="match status" value="1"/>
</dbReference>